<evidence type="ECO:0000313" key="2">
    <source>
        <dbReference type="EMBL" id="VYU60611.1"/>
    </source>
</evidence>
<evidence type="ECO:0000259" key="1">
    <source>
        <dbReference type="SMART" id="SM00481"/>
    </source>
</evidence>
<dbReference type="EMBL" id="CACRTV010000076">
    <property type="protein sequence ID" value="VYU60611.1"/>
    <property type="molecule type" value="Genomic_DNA"/>
</dbReference>
<dbReference type="GO" id="GO:0042578">
    <property type="term" value="F:phosphoric ester hydrolase activity"/>
    <property type="evidence" value="ECO:0007669"/>
    <property type="project" value="TreeGrafter"/>
</dbReference>
<sequence>MKLLSDLHTHTIASGHAYTTLMENINYCAENGIKILGTSDHGPSMPGAPHVWNISNLRVVPRTVNGVIVLKGCEANILDTEGTLDISKKVSDYIDYLIASFHEPVFPPCSLKENMSAMLNAIDKNEKVEILGHLGNPIYDLDYETIVKKAKEKDIMIEINNTSLLGDTRIGSKSNCRYIAELCKKHNTKIIVTSDAHISFSIGQFDKAIEMLESINFPEELIMNDPSKLIAHLKNKGRLTDL</sequence>
<dbReference type="InterPro" id="IPR050243">
    <property type="entry name" value="PHP_phosphatase"/>
</dbReference>
<reference evidence="2" key="1">
    <citation type="submission" date="2019-11" db="EMBL/GenBank/DDBJ databases">
        <authorList>
            <person name="Feng L."/>
        </authorList>
    </citation>
    <scope>NUCLEOTIDE SEQUENCE</scope>
    <source>
        <strain evidence="2">CParaputrificumLFYP93</strain>
    </source>
</reference>
<dbReference type="EC" id="3.1.3.-" evidence="2"/>
<proteinExistence type="predicted"/>
<feature type="domain" description="Polymerase/histidinol phosphatase N-terminal" evidence="1">
    <location>
        <begin position="5"/>
        <end position="79"/>
    </location>
</feature>
<dbReference type="InterPro" id="IPR016195">
    <property type="entry name" value="Pol/histidinol_Pase-like"/>
</dbReference>
<dbReference type="SUPFAM" id="SSF89550">
    <property type="entry name" value="PHP domain-like"/>
    <property type="match status" value="1"/>
</dbReference>
<accession>A0A6N3G9H1</accession>
<dbReference type="Gene3D" id="3.20.20.140">
    <property type="entry name" value="Metal-dependent hydrolases"/>
    <property type="match status" value="1"/>
</dbReference>
<dbReference type="RefSeq" id="WP_156562635.1">
    <property type="nucleotide sequence ID" value="NZ_CACRTV010000076.1"/>
</dbReference>
<keyword evidence="2" id="KW-0378">Hydrolase</keyword>
<dbReference type="InterPro" id="IPR004013">
    <property type="entry name" value="PHP_dom"/>
</dbReference>
<dbReference type="InterPro" id="IPR003141">
    <property type="entry name" value="Pol/His_phosphatase_N"/>
</dbReference>
<dbReference type="PANTHER" id="PTHR36928:SF1">
    <property type="entry name" value="PHOSPHATASE YCDX-RELATED"/>
    <property type="match status" value="1"/>
</dbReference>
<dbReference type="CDD" id="cd07437">
    <property type="entry name" value="PHP_HisPPase_Ycdx_like"/>
    <property type="match status" value="1"/>
</dbReference>
<dbReference type="PANTHER" id="PTHR36928">
    <property type="entry name" value="PHOSPHATASE YCDX-RELATED"/>
    <property type="match status" value="1"/>
</dbReference>
<dbReference type="Pfam" id="PF02811">
    <property type="entry name" value="PHP"/>
    <property type="match status" value="1"/>
</dbReference>
<organism evidence="2">
    <name type="scientific">Clostridium paraputrificum</name>
    <dbReference type="NCBI Taxonomy" id="29363"/>
    <lineage>
        <taxon>Bacteria</taxon>
        <taxon>Bacillati</taxon>
        <taxon>Bacillota</taxon>
        <taxon>Clostridia</taxon>
        <taxon>Eubacteriales</taxon>
        <taxon>Clostridiaceae</taxon>
        <taxon>Clostridium</taxon>
    </lineage>
</organism>
<gene>
    <name evidence="2" type="primary">ycdX</name>
    <name evidence="2" type="ORF">CPLFYP93_02937</name>
</gene>
<dbReference type="GO" id="GO:0005829">
    <property type="term" value="C:cytosol"/>
    <property type="evidence" value="ECO:0007669"/>
    <property type="project" value="TreeGrafter"/>
</dbReference>
<name>A0A6N3G9H1_9CLOT</name>
<dbReference type="NCBIfam" id="NF006702">
    <property type="entry name" value="PRK09248.1"/>
    <property type="match status" value="1"/>
</dbReference>
<dbReference type="AlphaFoldDB" id="A0A6N3G9H1"/>
<dbReference type="GO" id="GO:0008270">
    <property type="term" value="F:zinc ion binding"/>
    <property type="evidence" value="ECO:0007669"/>
    <property type="project" value="TreeGrafter"/>
</dbReference>
<dbReference type="SMART" id="SM00481">
    <property type="entry name" value="POLIIIAc"/>
    <property type="match status" value="1"/>
</dbReference>
<protein>
    <submittedName>
        <fullName evidence="2">Putative phosphatase YcdX</fullName>
        <ecNumber evidence="2">3.1.3.-</ecNumber>
    </submittedName>
</protein>